<feature type="transmembrane region" description="Helical" evidence="2">
    <location>
        <begin position="142"/>
        <end position="162"/>
    </location>
</feature>
<keyword evidence="2" id="KW-0472">Membrane</keyword>
<comment type="caution">
    <text evidence="5">The sequence shown here is derived from an EMBL/GenBank/DDBJ whole genome shotgun (WGS) entry which is preliminary data.</text>
</comment>
<feature type="region of interest" description="Disordered" evidence="1">
    <location>
        <begin position="66"/>
        <end position="99"/>
    </location>
</feature>
<dbReference type="Pfam" id="PF05569">
    <property type="entry name" value="Peptidase_M56"/>
    <property type="match status" value="1"/>
</dbReference>
<keyword evidence="6" id="KW-1185">Reference proteome</keyword>
<feature type="compositionally biased region" description="Low complexity" evidence="1">
    <location>
        <begin position="72"/>
        <end position="89"/>
    </location>
</feature>
<evidence type="ECO:0000259" key="3">
    <source>
        <dbReference type="Pfam" id="PF05569"/>
    </source>
</evidence>
<evidence type="ECO:0000313" key="5">
    <source>
        <dbReference type="EMBL" id="MCO6046789.1"/>
    </source>
</evidence>
<dbReference type="RefSeq" id="WP_252854901.1">
    <property type="nucleotide sequence ID" value="NZ_JAMXLR010000077.1"/>
</dbReference>
<protein>
    <submittedName>
        <fullName evidence="5">DUF1559 domain-containing protein</fullName>
    </submittedName>
</protein>
<dbReference type="InterPro" id="IPR011453">
    <property type="entry name" value="DUF1559"/>
</dbReference>
<sequence>MSTAVLVSCVVQVTLFAVVAGVVYLVARRLHASLGSITASVSLTLVLVLTALAASPWPRWELSPARTAGEVATSTPATTEAAAAEDSTPVAPSSAPATDDSLLSPALAAWDAFTDALSDFAPPADSAEPASITFSWRTAARWLLAACLVIGVARFAWGVWIVRRLVAESRPLGAEDASTLSLLADLQTRLGTTAGVQLRQSSTIATPATVGWWRPTILLPARWRDWSDDERKVVLAHELAHIAARDYRSWLIARLAVAVHFYHPLVHWLAGRLQMEQELAADALAVRLVGDRQSYLHSLASLALATPNHRLSGPARTLIPGRSLLMRRVEMLREAKQRTSSKSIGPLARSVAAVSLALAAVAVAGVRQVAIGQDAAELLADTGPRGSAEKLEKVPRIGLEVFPDSTVYAVSIRPAELLGQPSLKELVPKIDEVLQSSRLKNSNISVAQVAEFLVLVYGFPMEEPRFVVRFVDAPACDALVATTVDKMKDDEQYTAPSSTVWQTKYQRLTKIDARTIVFDQFGRADAKRSLPPAVQTKRAWAEQWQQAADKQIVMAFDMQRFQAQASPQDQAQLVGGFPMQMFAPLLTDTKWAVASMDAIDQLKLDALVQCNDEKSAASVAATSQAAITLMGNMVQQQRAVAKGEASDLRIPEHNLASVDALFDLAAEFTSESQIESVDQQVTLKFASQKMDAEKLAIASGFLLPALEASREAARRTQSMNNMKQLMLALHNYHAAYNHLPPAVVYEELPDGKRVARSWRVEILPYLERADMGLSKEYRKDEPWDSEANLKVLAKIPDMFRSPSDDIASTNTSYFAITGPETMFYNEKGTRFAEVTDGLSNTIALVEAKREVPWTKPVDIAYDSEQPLPELGGWHPNIFLAGIADGSVQAVSQSIDDTMLRWLLEKADGNAINR</sequence>
<dbReference type="InterPro" id="IPR052173">
    <property type="entry name" value="Beta-lactam_resp_regulator"/>
</dbReference>
<keyword evidence="2" id="KW-1133">Transmembrane helix</keyword>
<dbReference type="CDD" id="cd07341">
    <property type="entry name" value="M56_BlaR1_MecR1_like"/>
    <property type="match status" value="1"/>
</dbReference>
<dbReference type="InterPro" id="IPR008756">
    <property type="entry name" value="Peptidase_M56"/>
</dbReference>
<dbReference type="SUPFAM" id="SSF54523">
    <property type="entry name" value="Pili subunits"/>
    <property type="match status" value="1"/>
</dbReference>
<dbReference type="InterPro" id="IPR045584">
    <property type="entry name" value="Pilin-like"/>
</dbReference>
<name>A0A9X2FHE0_9BACT</name>
<organism evidence="5 6">
    <name type="scientific">Aeoliella straminimaris</name>
    <dbReference type="NCBI Taxonomy" id="2954799"/>
    <lineage>
        <taxon>Bacteria</taxon>
        <taxon>Pseudomonadati</taxon>
        <taxon>Planctomycetota</taxon>
        <taxon>Planctomycetia</taxon>
        <taxon>Pirellulales</taxon>
        <taxon>Lacipirellulaceae</taxon>
        <taxon>Aeoliella</taxon>
    </lineage>
</organism>
<dbReference type="EMBL" id="JAMXLR010000077">
    <property type="protein sequence ID" value="MCO6046789.1"/>
    <property type="molecule type" value="Genomic_DNA"/>
</dbReference>
<feature type="transmembrane region" description="Helical" evidence="2">
    <location>
        <begin position="34"/>
        <end position="54"/>
    </location>
</feature>
<dbReference type="AlphaFoldDB" id="A0A9X2FHE0"/>
<keyword evidence="2" id="KW-0812">Transmembrane</keyword>
<reference evidence="5" key="1">
    <citation type="submission" date="2022-06" db="EMBL/GenBank/DDBJ databases">
        <title>Aeoliella straminimaris, a novel planctomycete from sediments.</title>
        <authorList>
            <person name="Vitorino I.R."/>
            <person name="Lage O.M."/>
        </authorList>
    </citation>
    <scope>NUCLEOTIDE SEQUENCE</scope>
    <source>
        <strain evidence="5">ICT_H6.2</strain>
    </source>
</reference>
<proteinExistence type="predicted"/>
<feature type="domain" description="DUF1559" evidence="4">
    <location>
        <begin position="708"/>
        <end position="854"/>
    </location>
</feature>
<feature type="transmembrane region" description="Helical" evidence="2">
    <location>
        <begin position="6"/>
        <end position="27"/>
    </location>
</feature>
<evidence type="ECO:0000256" key="2">
    <source>
        <dbReference type="SAM" id="Phobius"/>
    </source>
</evidence>
<evidence type="ECO:0000259" key="4">
    <source>
        <dbReference type="Pfam" id="PF07596"/>
    </source>
</evidence>
<evidence type="ECO:0000313" key="6">
    <source>
        <dbReference type="Proteomes" id="UP001155241"/>
    </source>
</evidence>
<dbReference type="Proteomes" id="UP001155241">
    <property type="component" value="Unassembled WGS sequence"/>
</dbReference>
<evidence type="ECO:0000256" key="1">
    <source>
        <dbReference type="SAM" id="MobiDB-lite"/>
    </source>
</evidence>
<dbReference type="Pfam" id="PF07596">
    <property type="entry name" value="SBP_bac_10"/>
    <property type="match status" value="1"/>
</dbReference>
<accession>A0A9X2FHE0</accession>
<dbReference type="PANTHER" id="PTHR34978:SF3">
    <property type="entry name" value="SLR0241 PROTEIN"/>
    <property type="match status" value="1"/>
</dbReference>
<gene>
    <name evidence="5" type="ORF">NG895_23065</name>
</gene>
<feature type="domain" description="Peptidase M56" evidence="3">
    <location>
        <begin position="11"/>
        <end position="332"/>
    </location>
</feature>
<dbReference type="PANTHER" id="PTHR34978">
    <property type="entry name" value="POSSIBLE SENSOR-TRANSDUCER PROTEIN BLAR"/>
    <property type="match status" value="1"/>
</dbReference>